<keyword evidence="1" id="KW-0479">Metal-binding</keyword>
<name>A0A8J1JDS1_XENTR</name>
<dbReference type="GO" id="GO:0008270">
    <property type="term" value="F:zinc ion binding"/>
    <property type="evidence" value="ECO:0007669"/>
    <property type="project" value="UniProtKB-KW"/>
</dbReference>
<keyword evidence="1" id="KW-0862">Zinc</keyword>
<evidence type="ECO:0000313" key="3">
    <source>
        <dbReference type="Proteomes" id="UP000008143"/>
    </source>
</evidence>
<dbReference type="OMA" id="MADECEK"/>
<dbReference type="GeneID" id="108646161"/>
<dbReference type="Xenbase" id="XB-GENE-29090659">
    <property type="gene designation" value="LOC108646161"/>
</dbReference>
<evidence type="ECO:0000259" key="2">
    <source>
        <dbReference type="PROSITE" id="PS50966"/>
    </source>
</evidence>
<dbReference type="PROSITE" id="PS50966">
    <property type="entry name" value="ZF_SWIM"/>
    <property type="match status" value="1"/>
</dbReference>
<dbReference type="RefSeq" id="XP_031754792.1">
    <property type="nucleotide sequence ID" value="XM_031898932.1"/>
</dbReference>
<reference evidence="4 5" key="1">
    <citation type="submission" date="2025-04" db="UniProtKB">
        <authorList>
            <consortium name="RefSeq"/>
        </authorList>
    </citation>
    <scope>IDENTIFICATION</scope>
    <source>
        <strain evidence="4 5">Nigerian</strain>
        <tissue evidence="4 5">Liver and blood</tissue>
    </source>
</reference>
<dbReference type="RefSeq" id="XP_031754791.1">
    <property type="nucleotide sequence ID" value="XM_031898931.1"/>
</dbReference>
<dbReference type="KEGG" id="xtr:108646161"/>
<evidence type="ECO:0000313" key="5">
    <source>
        <dbReference type="RefSeq" id="XP_031754792.1"/>
    </source>
</evidence>
<evidence type="ECO:0000313" key="6">
    <source>
        <dbReference type="Xenbase" id="XB-GENE-29090659"/>
    </source>
</evidence>
<dbReference type="AlphaFoldDB" id="A0A8J1JDS1"/>
<dbReference type="PANTHER" id="PTHR47456">
    <property type="entry name" value="PHD-TYPE DOMAIN-CONTAINING PROTEIN"/>
    <property type="match status" value="1"/>
</dbReference>
<sequence length="220" mass="25893">MQYLGFSKKWAHVYRNSTLHVRINTNNGLERQNEILKRNYLDGYKNCTLSEMLTVLHCKFFPMLYRKYVQLNVQSSQNYRRYSKEIPSFLKSCPRDFVLHVMKRYCSSLNEKDVTAVDEKHGIFKVKSESGNAEYLIHLNGQVPSCTCEDFTHFLLPCKHICCIFQYFSTWGWDRLDPVYTNNPLFVLDSDCFSENIEIINADIQDASIRTVKLARDWLA</sequence>
<keyword evidence="3" id="KW-1185">Reference proteome</keyword>
<evidence type="ECO:0000256" key="1">
    <source>
        <dbReference type="PROSITE-ProRule" id="PRU00325"/>
    </source>
</evidence>
<dbReference type="OrthoDB" id="5984937at2759"/>
<feature type="domain" description="SWIM-type" evidence="2">
    <location>
        <begin position="135"/>
        <end position="169"/>
    </location>
</feature>
<keyword evidence="1" id="KW-0863">Zinc-finger</keyword>
<evidence type="ECO:0000313" key="4">
    <source>
        <dbReference type="RefSeq" id="XP_031754791.1"/>
    </source>
</evidence>
<gene>
    <name evidence="4 5 6" type="primary">LOC108646161</name>
</gene>
<accession>A0A8J1JDS1</accession>
<dbReference type="AGR" id="Xenbase:XB-GENE-29090659"/>
<dbReference type="InterPro" id="IPR007527">
    <property type="entry name" value="Znf_SWIM"/>
</dbReference>
<dbReference type="Proteomes" id="UP000008143">
    <property type="component" value="Chromosome 3"/>
</dbReference>
<organism evidence="3 4">
    <name type="scientific">Xenopus tropicalis</name>
    <name type="common">Western clawed frog</name>
    <name type="synonym">Silurana tropicalis</name>
    <dbReference type="NCBI Taxonomy" id="8364"/>
    <lineage>
        <taxon>Eukaryota</taxon>
        <taxon>Metazoa</taxon>
        <taxon>Chordata</taxon>
        <taxon>Craniata</taxon>
        <taxon>Vertebrata</taxon>
        <taxon>Euteleostomi</taxon>
        <taxon>Amphibia</taxon>
        <taxon>Batrachia</taxon>
        <taxon>Anura</taxon>
        <taxon>Pipoidea</taxon>
        <taxon>Pipidae</taxon>
        <taxon>Xenopodinae</taxon>
        <taxon>Xenopus</taxon>
        <taxon>Silurana</taxon>
    </lineage>
</organism>
<proteinExistence type="predicted"/>
<dbReference type="PANTHER" id="PTHR47456:SF4">
    <property type="entry name" value="SWIM-TYPE DOMAIN-CONTAINING PROTEIN"/>
    <property type="match status" value="1"/>
</dbReference>
<protein>
    <submittedName>
        <fullName evidence="4 5">Uncharacterized protein LOC108646161</fullName>
    </submittedName>
</protein>